<dbReference type="AlphaFoldDB" id="A0AAV7W5D0"/>
<keyword evidence="2" id="KW-1185">Reference proteome</keyword>
<evidence type="ECO:0000313" key="1">
    <source>
        <dbReference type="EMBL" id="KAJ1208289.1"/>
    </source>
</evidence>
<organism evidence="1 2">
    <name type="scientific">Pleurodeles waltl</name>
    <name type="common">Iberian ribbed newt</name>
    <dbReference type="NCBI Taxonomy" id="8319"/>
    <lineage>
        <taxon>Eukaryota</taxon>
        <taxon>Metazoa</taxon>
        <taxon>Chordata</taxon>
        <taxon>Craniata</taxon>
        <taxon>Vertebrata</taxon>
        <taxon>Euteleostomi</taxon>
        <taxon>Amphibia</taxon>
        <taxon>Batrachia</taxon>
        <taxon>Caudata</taxon>
        <taxon>Salamandroidea</taxon>
        <taxon>Salamandridae</taxon>
        <taxon>Pleurodelinae</taxon>
        <taxon>Pleurodeles</taxon>
    </lineage>
</organism>
<comment type="caution">
    <text evidence="1">The sequence shown here is derived from an EMBL/GenBank/DDBJ whole genome shotgun (WGS) entry which is preliminary data.</text>
</comment>
<gene>
    <name evidence="1" type="ORF">NDU88_003675</name>
</gene>
<dbReference type="EMBL" id="JANPWB010000002">
    <property type="protein sequence ID" value="KAJ1208289.1"/>
    <property type="molecule type" value="Genomic_DNA"/>
</dbReference>
<proteinExistence type="predicted"/>
<dbReference type="Proteomes" id="UP001066276">
    <property type="component" value="Chromosome 1_2"/>
</dbReference>
<name>A0AAV7W5D0_PLEWA</name>
<reference evidence="1" key="1">
    <citation type="journal article" date="2022" name="bioRxiv">
        <title>Sequencing and chromosome-scale assembly of the giantPleurodeles waltlgenome.</title>
        <authorList>
            <person name="Brown T."/>
            <person name="Elewa A."/>
            <person name="Iarovenko S."/>
            <person name="Subramanian E."/>
            <person name="Araus A.J."/>
            <person name="Petzold A."/>
            <person name="Susuki M."/>
            <person name="Suzuki K.-i.T."/>
            <person name="Hayashi T."/>
            <person name="Toyoda A."/>
            <person name="Oliveira C."/>
            <person name="Osipova E."/>
            <person name="Leigh N.D."/>
            <person name="Simon A."/>
            <person name="Yun M.H."/>
        </authorList>
    </citation>
    <scope>NUCLEOTIDE SEQUENCE</scope>
    <source>
        <strain evidence="1">20211129_DDA</strain>
        <tissue evidence="1">Liver</tissue>
    </source>
</reference>
<evidence type="ECO:0000313" key="2">
    <source>
        <dbReference type="Proteomes" id="UP001066276"/>
    </source>
</evidence>
<accession>A0AAV7W5D0</accession>
<protein>
    <submittedName>
        <fullName evidence="1">Uncharacterized protein</fullName>
    </submittedName>
</protein>
<sequence length="77" mass="7813">MPHAAAHPAPGNRLLATGAAARLMVSPSALAPVPGRFSLTLRWAAGATGAAGAACTPPLCSETLRLLPIIPKDSFWV</sequence>